<accession>A0A7J9JG71</accession>
<protein>
    <submittedName>
        <fullName evidence="1">Uncharacterized protein</fullName>
    </submittedName>
</protein>
<gene>
    <name evidence="1" type="ORF">Goarm_005863</name>
</gene>
<evidence type="ECO:0000313" key="2">
    <source>
        <dbReference type="Proteomes" id="UP000593575"/>
    </source>
</evidence>
<dbReference type="Proteomes" id="UP000593575">
    <property type="component" value="Unassembled WGS sequence"/>
</dbReference>
<reference evidence="1 2" key="1">
    <citation type="journal article" date="2019" name="Genome Biol. Evol.">
        <title>Insights into the evolution of the New World diploid cottons (Gossypium, subgenus Houzingenia) based on genome sequencing.</title>
        <authorList>
            <person name="Grover C.E."/>
            <person name="Arick M.A. 2nd"/>
            <person name="Thrash A."/>
            <person name="Conover J.L."/>
            <person name="Sanders W.S."/>
            <person name="Peterson D.G."/>
            <person name="Frelichowski J.E."/>
            <person name="Scheffler J.A."/>
            <person name="Scheffler B.E."/>
            <person name="Wendel J.F."/>
        </authorList>
    </citation>
    <scope>NUCLEOTIDE SEQUENCE [LARGE SCALE GENOMIC DNA]</scope>
    <source>
        <strain evidence="1">6</strain>
        <tissue evidence="1">Leaf</tissue>
    </source>
</reference>
<name>A0A7J9JG71_9ROSI</name>
<comment type="caution">
    <text evidence="1">The sequence shown here is derived from an EMBL/GenBank/DDBJ whole genome shotgun (WGS) entry which is preliminary data.</text>
</comment>
<proteinExistence type="predicted"/>
<dbReference type="AlphaFoldDB" id="A0A7J9JG71"/>
<dbReference type="EMBL" id="JABFAE010000008">
    <property type="protein sequence ID" value="MBA0833412.1"/>
    <property type="molecule type" value="Genomic_DNA"/>
</dbReference>
<organism evidence="1 2">
    <name type="scientific">Gossypium armourianum</name>
    <dbReference type="NCBI Taxonomy" id="34283"/>
    <lineage>
        <taxon>Eukaryota</taxon>
        <taxon>Viridiplantae</taxon>
        <taxon>Streptophyta</taxon>
        <taxon>Embryophyta</taxon>
        <taxon>Tracheophyta</taxon>
        <taxon>Spermatophyta</taxon>
        <taxon>Magnoliopsida</taxon>
        <taxon>eudicotyledons</taxon>
        <taxon>Gunneridae</taxon>
        <taxon>Pentapetalae</taxon>
        <taxon>rosids</taxon>
        <taxon>malvids</taxon>
        <taxon>Malvales</taxon>
        <taxon>Malvaceae</taxon>
        <taxon>Malvoideae</taxon>
        <taxon>Gossypium</taxon>
    </lineage>
</organism>
<evidence type="ECO:0000313" key="1">
    <source>
        <dbReference type="EMBL" id="MBA0833412.1"/>
    </source>
</evidence>
<keyword evidence="2" id="KW-1185">Reference proteome</keyword>
<sequence>MSRFYRGSLHFFSSHHLIWSNLFRFIIIFGSYQCKNPSSR</sequence>